<name>A0A803NL91_CANSA</name>
<dbReference type="PANTHER" id="PTHR33116">
    <property type="entry name" value="REVERSE TRANSCRIPTASE ZINC-BINDING DOMAIN-CONTAINING PROTEIN-RELATED-RELATED"/>
    <property type="match status" value="1"/>
</dbReference>
<dbReference type="EMBL" id="UZAU01000073">
    <property type="status" value="NOT_ANNOTATED_CDS"/>
    <property type="molecule type" value="Genomic_DNA"/>
</dbReference>
<dbReference type="PANTHER" id="PTHR33116:SF78">
    <property type="entry name" value="OS12G0587133 PROTEIN"/>
    <property type="match status" value="1"/>
</dbReference>
<organism evidence="2 3">
    <name type="scientific">Cannabis sativa</name>
    <name type="common">Hemp</name>
    <name type="synonym">Marijuana</name>
    <dbReference type="NCBI Taxonomy" id="3483"/>
    <lineage>
        <taxon>Eukaryota</taxon>
        <taxon>Viridiplantae</taxon>
        <taxon>Streptophyta</taxon>
        <taxon>Embryophyta</taxon>
        <taxon>Tracheophyta</taxon>
        <taxon>Spermatophyta</taxon>
        <taxon>Magnoliopsida</taxon>
        <taxon>eudicotyledons</taxon>
        <taxon>Gunneridae</taxon>
        <taxon>Pentapetalae</taxon>
        <taxon>rosids</taxon>
        <taxon>fabids</taxon>
        <taxon>Rosales</taxon>
        <taxon>Cannabaceae</taxon>
        <taxon>Cannabis</taxon>
    </lineage>
</organism>
<dbReference type="InterPro" id="IPR026960">
    <property type="entry name" value="RVT-Znf"/>
</dbReference>
<dbReference type="Pfam" id="PF13966">
    <property type="entry name" value="zf-RVT"/>
    <property type="match status" value="1"/>
</dbReference>
<dbReference type="AlphaFoldDB" id="A0A803NL91"/>
<evidence type="ECO:0000313" key="3">
    <source>
        <dbReference type="Proteomes" id="UP000596661"/>
    </source>
</evidence>
<evidence type="ECO:0000313" key="2">
    <source>
        <dbReference type="EnsemblPlants" id="cds.evm.model.01.2462"/>
    </source>
</evidence>
<dbReference type="Proteomes" id="UP000596661">
    <property type="component" value="Chromosome 1"/>
</dbReference>
<proteinExistence type="predicted"/>
<sequence length="308" mass="34729">MQQMVQSWEGKLLSKNLQGVGENFVSVLVAFIVKKEKGDPLDELGQALSSEDSRRVYKARYYPNGSFLTAELGGNTSFVCNSVFESQHLIKKGAAVRIGCGDTVQVLKNPWLPSHYSVKSVYKSLQEDNGERHTNESSGFWRKIWNLKVPPKVKNLLWRVAAGCLPTKSHLQTKHVQVNELCPFCNAERETISHVLITCSYSKDCWNRLGIGVPTLVSGTFSSWLDEIFSRFVDGERMLISMVAWALWKCRNDLVWDNKNKSTGEVVTLATTVLNQWQSAQDKTQNTTLGYSNSQDGDECWHSKCLIL</sequence>
<feature type="domain" description="Reverse transcriptase zinc-binding" evidence="1">
    <location>
        <begin position="116"/>
        <end position="206"/>
    </location>
</feature>
<keyword evidence="3" id="KW-1185">Reference proteome</keyword>
<protein>
    <recommendedName>
        <fullName evidence="1">Reverse transcriptase zinc-binding domain-containing protein</fullName>
    </recommendedName>
</protein>
<evidence type="ECO:0000259" key="1">
    <source>
        <dbReference type="Pfam" id="PF13966"/>
    </source>
</evidence>
<reference evidence="2" key="2">
    <citation type="submission" date="2021-03" db="UniProtKB">
        <authorList>
            <consortium name="EnsemblPlants"/>
        </authorList>
    </citation>
    <scope>IDENTIFICATION</scope>
</reference>
<dbReference type="OMA" id="QEDNGER"/>
<dbReference type="EnsemblPlants" id="evm.model.01.2462">
    <property type="protein sequence ID" value="cds.evm.model.01.2462"/>
    <property type="gene ID" value="evm.TU.01.2462"/>
</dbReference>
<accession>A0A803NL91</accession>
<reference evidence="2" key="1">
    <citation type="submission" date="2018-11" db="EMBL/GenBank/DDBJ databases">
        <authorList>
            <person name="Grassa J C."/>
        </authorList>
    </citation>
    <scope>NUCLEOTIDE SEQUENCE [LARGE SCALE GENOMIC DNA]</scope>
</reference>
<dbReference type="Gramene" id="evm.model.01.2462">
    <property type="protein sequence ID" value="cds.evm.model.01.2462"/>
    <property type="gene ID" value="evm.TU.01.2462"/>
</dbReference>